<dbReference type="AlphaFoldDB" id="A0A7C5THQ9"/>
<evidence type="ECO:0000313" key="2">
    <source>
        <dbReference type="EMBL" id="HHR95325.1"/>
    </source>
</evidence>
<accession>A0A7C5THQ9</accession>
<dbReference type="Pfam" id="PF04242">
    <property type="entry name" value="DUF424"/>
    <property type="match status" value="1"/>
</dbReference>
<protein>
    <submittedName>
        <fullName evidence="1">DUF424 family protein</fullName>
    </submittedName>
</protein>
<comment type="caution">
    <text evidence="1">The sequence shown here is derived from an EMBL/GenBank/DDBJ whole genome shotgun (WGS) entry which is preliminary data.</text>
</comment>
<proteinExistence type="predicted"/>
<evidence type="ECO:0000313" key="1">
    <source>
        <dbReference type="EMBL" id="HHP81237.1"/>
    </source>
</evidence>
<sequence>MSLLFYMKIYKIENKTMVVVCDEEILGKVFKEGDIVLNISPTFYGGEKVDIDKIIEMVDIADIVVLSGKRIINELAKRGLTIEEYALKVEDQLHIQIIKEVYE</sequence>
<dbReference type="Gene3D" id="3.30.1860.10">
    <property type="entry name" value="uncharacterized conserved protein from methanopyrus kandleri domain like"/>
    <property type="match status" value="1"/>
</dbReference>
<dbReference type="EMBL" id="DRZI01000033">
    <property type="protein sequence ID" value="HHP81237.1"/>
    <property type="molecule type" value="Genomic_DNA"/>
</dbReference>
<reference evidence="1" key="1">
    <citation type="journal article" date="2020" name="mSystems">
        <title>Genome- and Community-Level Interaction Insights into Carbon Utilization and Element Cycling Functions of Hydrothermarchaeota in Hydrothermal Sediment.</title>
        <authorList>
            <person name="Zhou Z."/>
            <person name="Liu Y."/>
            <person name="Xu W."/>
            <person name="Pan J."/>
            <person name="Luo Z.H."/>
            <person name="Li M."/>
        </authorList>
    </citation>
    <scope>NUCLEOTIDE SEQUENCE [LARGE SCALE GENOMIC DNA]</scope>
    <source>
        <strain evidence="2">SpSt-1</strain>
        <strain evidence="1">SpSt-1121</strain>
    </source>
</reference>
<name>A0A7C5THQ9_9CREN</name>
<dbReference type="InterPro" id="IPR007355">
    <property type="entry name" value="DUF424"/>
</dbReference>
<dbReference type="EMBL" id="DRUB01000010">
    <property type="protein sequence ID" value="HHR95325.1"/>
    <property type="molecule type" value="Genomic_DNA"/>
</dbReference>
<organism evidence="1">
    <name type="scientific">Ignisphaera aggregans</name>
    <dbReference type="NCBI Taxonomy" id="334771"/>
    <lineage>
        <taxon>Archaea</taxon>
        <taxon>Thermoproteota</taxon>
        <taxon>Thermoprotei</taxon>
        <taxon>Desulfurococcales</taxon>
        <taxon>Desulfurococcaceae</taxon>
        <taxon>Ignisphaera</taxon>
    </lineage>
</organism>
<gene>
    <name evidence="2" type="ORF">ENL47_00475</name>
    <name evidence="1" type="ORF">ENM84_01085</name>
</gene>